<keyword evidence="4" id="KW-1003">Cell membrane</keyword>
<dbReference type="Pfam" id="PF03544">
    <property type="entry name" value="TonB_C"/>
    <property type="match status" value="2"/>
</dbReference>
<dbReference type="SUPFAM" id="SSF74653">
    <property type="entry name" value="TolA/TonB C-terminal domain"/>
    <property type="match status" value="2"/>
</dbReference>
<evidence type="ECO:0000256" key="8">
    <source>
        <dbReference type="ARBA" id="ARBA00022989"/>
    </source>
</evidence>
<evidence type="ECO:0000256" key="6">
    <source>
        <dbReference type="ARBA" id="ARBA00022692"/>
    </source>
</evidence>
<keyword evidence="13" id="KW-1185">Reference proteome</keyword>
<dbReference type="Proteomes" id="UP001528920">
    <property type="component" value="Unassembled WGS sequence"/>
</dbReference>
<evidence type="ECO:0000256" key="2">
    <source>
        <dbReference type="ARBA" id="ARBA00006555"/>
    </source>
</evidence>
<feature type="domain" description="TonB C-terminal" evidence="11">
    <location>
        <begin position="262"/>
        <end position="352"/>
    </location>
</feature>
<feature type="chain" id="PRO_5047177072" evidence="10">
    <location>
        <begin position="22"/>
        <end position="352"/>
    </location>
</feature>
<evidence type="ECO:0000256" key="5">
    <source>
        <dbReference type="ARBA" id="ARBA00022519"/>
    </source>
</evidence>
<comment type="subcellular location">
    <subcellularLocation>
        <location evidence="1">Cell inner membrane</location>
        <topology evidence="1">Single-pass membrane protein</topology>
        <orientation evidence="1">Periplasmic side</orientation>
    </subcellularLocation>
</comment>
<dbReference type="RefSeq" id="WP_275111095.1">
    <property type="nucleotide sequence ID" value="NZ_JAKJSC010000005.1"/>
</dbReference>
<comment type="caution">
    <text evidence="12">The sequence shown here is derived from an EMBL/GenBank/DDBJ whole genome shotgun (WGS) entry which is preliminary data.</text>
</comment>
<keyword evidence="7" id="KW-0653">Protein transport</keyword>
<evidence type="ECO:0000313" key="13">
    <source>
        <dbReference type="Proteomes" id="UP001528920"/>
    </source>
</evidence>
<accession>A0ABT5VWG4</accession>
<dbReference type="InterPro" id="IPR051045">
    <property type="entry name" value="TonB-dependent_transducer"/>
</dbReference>
<proteinExistence type="inferred from homology"/>
<dbReference type="EMBL" id="JAKJSC010000005">
    <property type="protein sequence ID" value="MDE5419766.1"/>
    <property type="molecule type" value="Genomic_DNA"/>
</dbReference>
<organism evidence="12 13">
    <name type="scientific">Paralabilibaculum antarcticum</name>
    <dbReference type="NCBI Taxonomy" id="2912572"/>
    <lineage>
        <taxon>Bacteria</taxon>
        <taxon>Pseudomonadati</taxon>
        <taxon>Bacteroidota</taxon>
        <taxon>Bacteroidia</taxon>
        <taxon>Marinilabiliales</taxon>
        <taxon>Marinifilaceae</taxon>
        <taxon>Paralabilibaculum</taxon>
    </lineage>
</organism>
<keyword evidence="9" id="KW-0472">Membrane</keyword>
<gene>
    <name evidence="12" type="ORF">L3049_17365</name>
</gene>
<dbReference type="PANTHER" id="PTHR33446">
    <property type="entry name" value="PROTEIN TONB-RELATED"/>
    <property type="match status" value="1"/>
</dbReference>
<evidence type="ECO:0000256" key="3">
    <source>
        <dbReference type="ARBA" id="ARBA00022448"/>
    </source>
</evidence>
<evidence type="ECO:0000256" key="4">
    <source>
        <dbReference type="ARBA" id="ARBA00022475"/>
    </source>
</evidence>
<sequence length="352" mass="39499">MKKTFLLLIFAFVILEGFSQAENSNSTNAKSLEDVLKKTLGNLIIQTIPSAVNIEIPQMGIKGNKTQDSLILEEIHTGKYDLIFRFKKKKFKCSVEVLDQKTIHVLVDVKKKKFSAKEINYKPHLPDPVPIDPNEVFVIVDDMPEFPGGQTELQKWIAMNVNYPLKAIQNGITGRVFTSCVINQEGKVENVKVIRSVNPDLDAEAVRVITSMPTWKPGRQNGQLAKVSYTFPINFQLSDPTPVKKDTSEVFVIVDEMPEFPGGSNECQKWIAMNVEYPERAMLNGVMGKVYISFVINKDGMVESVKVIRSVDPDLDSAAVKVISNMPIWKPGRHGGELAKVSFTFPISFYME</sequence>
<keyword evidence="3" id="KW-0813">Transport</keyword>
<evidence type="ECO:0000259" key="11">
    <source>
        <dbReference type="PROSITE" id="PS52015"/>
    </source>
</evidence>
<dbReference type="InterPro" id="IPR006260">
    <property type="entry name" value="TonB/TolA_C"/>
</dbReference>
<evidence type="ECO:0000256" key="9">
    <source>
        <dbReference type="ARBA" id="ARBA00023136"/>
    </source>
</evidence>
<feature type="domain" description="TonB C-terminal" evidence="11">
    <location>
        <begin position="148"/>
        <end position="244"/>
    </location>
</feature>
<keyword evidence="6" id="KW-0812">Transmembrane</keyword>
<keyword evidence="8" id="KW-1133">Transmembrane helix</keyword>
<evidence type="ECO:0000256" key="1">
    <source>
        <dbReference type="ARBA" id="ARBA00004383"/>
    </source>
</evidence>
<evidence type="ECO:0000256" key="10">
    <source>
        <dbReference type="SAM" id="SignalP"/>
    </source>
</evidence>
<keyword evidence="10" id="KW-0732">Signal</keyword>
<dbReference type="InterPro" id="IPR037682">
    <property type="entry name" value="TonB_C"/>
</dbReference>
<keyword evidence="5" id="KW-0997">Cell inner membrane</keyword>
<reference evidence="12 13" key="1">
    <citation type="submission" date="2022-01" db="EMBL/GenBank/DDBJ databases">
        <title>Labilibaculum sp. nov, a marine bacterium isolated from Antarctica.</title>
        <authorList>
            <person name="Dai W."/>
        </authorList>
    </citation>
    <scope>NUCLEOTIDE SEQUENCE [LARGE SCALE GENOMIC DNA]</scope>
    <source>
        <strain evidence="12 13">DW002</strain>
    </source>
</reference>
<comment type="similarity">
    <text evidence="2">Belongs to the TonB family.</text>
</comment>
<dbReference type="PANTHER" id="PTHR33446:SF2">
    <property type="entry name" value="PROTEIN TONB"/>
    <property type="match status" value="1"/>
</dbReference>
<evidence type="ECO:0000256" key="7">
    <source>
        <dbReference type="ARBA" id="ARBA00022927"/>
    </source>
</evidence>
<dbReference type="Gene3D" id="3.30.1150.10">
    <property type="match status" value="2"/>
</dbReference>
<name>A0ABT5VWG4_9BACT</name>
<feature type="signal peptide" evidence="10">
    <location>
        <begin position="1"/>
        <end position="21"/>
    </location>
</feature>
<dbReference type="PROSITE" id="PS52015">
    <property type="entry name" value="TONB_CTD"/>
    <property type="match status" value="2"/>
</dbReference>
<dbReference type="NCBIfam" id="TIGR01352">
    <property type="entry name" value="tonB_Cterm"/>
    <property type="match status" value="2"/>
</dbReference>
<evidence type="ECO:0000313" key="12">
    <source>
        <dbReference type="EMBL" id="MDE5419766.1"/>
    </source>
</evidence>
<protein>
    <submittedName>
        <fullName evidence="12">Energy transducer TonB</fullName>
    </submittedName>
</protein>